<dbReference type="Pfam" id="PF09335">
    <property type="entry name" value="VTT_dom"/>
    <property type="match status" value="1"/>
</dbReference>
<organism evidence="9 10">
    <name type="scientific">Nocardioides bruguierae</name>
    <dbReference type="NCBI Taxonomy" id="2945102"/>
    <lineage>
        <taxon>Bacteria</taxon>
        <taxon>Bacillati</taxon>
        <taxon>Actinomycetota</taxon>
        <taxon>Actinomycetes</taxon>
        <taxon>Propionibacteriales</taxon>
        <taxon>Nocardioidaceae</taxon>
        <taxon>Nocardioides</taxon>
    </lineage>
</organism>
<evidence type="ECO:0000259" key="8">
    <source>
        <dbReference type="Pfam" id="PF09335"/>
    </source>
</evidence>
<dbReference type="InterPro" id="IPR032818">
    <property type="entry name" value="DedA-like"/>
</dbReference>
<evidence type="ECO:0000313" key="9">
    <source>
        <dbReference type="EMBL" id="MCM0622305.1"/>
    </source>
</evidence>
<sequence length="223" mass="23532">MTMIFVPLMAGLGAWGALLLVGVVFAETGIAPAFFLPGGAMLFAGGLYVASGVVPVPFVPLLVVTVLAAVAGDQVGFALGRRAGPHVFRPRGRIWTTAHVERARLLLERHGHHAVLLARFVPVARTFVPIVAGSLGMRPRRFVAWNVAGAVVWAGGIMLVGYFLGGVPWIAENTALLTVGLVAVSFVVVAAHLLTRRLRTGHWRAPVTLEPVPARSHGHATLG</sequence>
<evidence type="ECO:0000256" key="3">
    <source>
        <dbReference type="ARBA" id="ARBA00022475"/>
    </source>
</evidence>
<dbReference type="PANTHER" id="PTHR30353:SF0">
    <property type="entry name" value="TRANSMEMBRANE PROTEIN"/>
    <property type="match status" value="1"/>
</dbReference>
<comment type="similarity">
    <text evidence="2 7">Belongs to the DedA family.</text>
</comment>
<comment type="caution">
    <text evidence="9">The sequence shown here is derived from an EMBL/GenBank/DDBJ whole genome shotgun (WGS) entry which is preliminary data.</text>
</comment>
<evidence type="ECO:0000256" key="6">
    <source>
        <dbReference type="ARBA" id="ARBA00023136"/>
    </source>
</evidence>
<feature type="transmembrane region" description="Helical" evidence="7">
    <location>
        <begin position="42"/>
        <end position="72"/>
    </location>
</feature>
<dbReference type="PANTHER" id="PTHR30353">
    <property type="entry name" value="INNER MEMBRANE PROTEIN DEDA-RELATED"/>
    <property type="match status" value="1"/>
</dbReference>
<evidence type="ECO:0000256" key="7">
    <source>
        <dbReference type="RuleBase" id="RU367016"/>
    </source>
</evidence>
<keyword evidence="4 7" id="KW-0812">Transmembrane</keyword>
<dbReference type="GO" id="GO:0005886">
    <property type="term" value="C:plasma membrane"/>
    <property type="evidence" value="ECO:0007669"/>
    <property type="project" value="UniProtKB-SubCell"/>
</dbReference>
<reference evidence="9" key="1">
    <citation type="submission" date="2022-05" db="EMBL/GenBank/DDBJ databases">
        <authorList>
            <person name="Tuo L."/>
        </authorList>
    </citation>
    <scope>NUCLEOTIDE SEQUENCE</scope>
    <source>
        <strain evidence="9">BSK12Z-4</strain>
    </source>
</reference>
<comment type="subcellular location">
    <subcellularLocation>
        <location evidence="1 7">Cell membrane</location>
        <topology evidence="1 7">Multi-pass membrane protein</topology>
    </subcellularLocation>
</comment>
<feature type="domain" description="VTT" evidence="8">
    <location>
        <begin position="37"/>
        <end position="162"/>
    </location>
</feature>
<evidence type="ECO:0000256" key="4">
    <source>
        <dbReference type="ARBA" id="ARBA00022692"/>
    </source>
</evidence>
<dbReference type="AlphaFoldDB" id="A0A9X2DAD8"/>
<accession>A0A9X2DAD8</accession>
<feature type="transmembrane region" description="Helical" evidence="7">
    <location>
        <begin position="175"/>
        <end position="194"/>
    </location>
</feature>
<protein>
    <submittedName>
        <fullName evidence="9">DedA family protein</fullName>
    </submittedName>
</protein>
<dbReference type="RefSeq" id="WP_250828537.1">
    <property type="nucleotide sequence ID" value="NZ_JAMOIL010000032.1"/>
</dbReference>
<evidence type="ECO:0000313" key="10">
    <source>
        <dbReference type="Proteomes" id="UP001139485"/>
    </source>
</evidence>
<name>A0A9X2DAD8_9ACTN</name>
<dbReference type="InterPro" id="IPR032816">
    <property type="entry name" value="VTT_dom"/>
</dbReference>
<gene>
    <name evidence="9" type="ORF">M8330_18590</name>
</gene>
<keyword evidence="3 7" id="KW-1003">Cell membrane</keyword>
<evidence type="ECO:0000256" key="2">
    <source>
        <dbReference type="ARBA" id="ARBA00010792"/>
    </source>
</evidence>
<comment type="caution">
    <text evidence="7">Lacks conserved residue(s) required for the propagation of feature annotation.</text>
</comment>
<feature type="transmembrane region" description="Helical" evidence="7">
    <location>
        <begin position="142"/>
        <end position="163"/>
    </location>
</feature>
<dbReference type="EMBL" id="JAMOIL010000032">
    <property type="protein sequence ID" value="MCM0622305.1"/>
    <property type="molecule type" value="Genomic_DNA"/>
</dbReference>
<proteinExistence type="inferred from homology"/>
<keyword evidence="10" id="KW-1185">Reference proteome</keyword>
<dbReference type="Proteomes" id="UP001139485">
    <property type="component" value="Unassembled WGS sequence"/>
</dbReference>
<evidence type="ECO:0000256" key="1">
    <source>
        <dbReference type="ARBA" id="ARBA00004651"/>
    </source>
</evidence>
<evidence type="ECO:0000256" key="5">
    <source>
        <dbReference type="ARBA" id="ARBA00022989"/>
    </source>
</evidence>
<keyword evidence="6 7" id="KW-0472">Membrane</keyword>
<keyword evidence="5 7" id="KW-1133">Transmembrane helix</keyword>